<dbReference type="Proteomes" id="UP000789759">
    <property type="component" value="Unassembled WGS sequence"/>
</dbReference>
<evidence type="ECO:0000313" key="2">
    <source>
        <dbReference type="Proteomes" id="UP000789759"/>
    </source>
</evidence>
<comment type="caution">
    <text evidence="1">The sequence shown here is derived from an EMBL/GenBank/DDBJ whole genome shotgun (WGS) entry which is preliminary data.</text>
</comment>
<reference evidence="1" key="1">
    <citation type="submission" date="2021-06" db="EMBL/GenBank/DDBJ databases">
        <authorList>
            <person name="Kallberg Y."/>
            <person name="Tangrot J."/>
            <person name="Rosling A."/>
        </authorList>
    </citation>
    <scope>NUCLEOTIDE SEQUENCE</scope>
    <source>
        <strain evidence="1">FL966</strain>
    </source>
</reference>
<sequence length="39" mass="4445">MGALKHLPRCDQLVNEIVHKQFVEAWGTFVFFGKARALS</sequence>
<protein>
    <submittedName>
        <fullName evidence="1">14444_t:CDS:1</fullName>
    </submittedName>
</protein>
<dbReference type="AlphaFoldDB" id="A0A9N8WEE8"/>
<name>A0A9N8WEE8_9GLOM</name>
<gene>
    <name evidence="1" type="ORF">CPELLU_LOCUS1474</name>
</gene>
<evidence type="ECO:0000313" key="1">
    <source>
        <dbReference type="EMBL" id="CAG8480008.1"/>
    </source>
</evidence>
<dbReference type="EMBL" id="CAJVQA010000544">
    <property type="protein sequence ID" value="CAG8480008.1"/>
    <property type="molecule type" value="Genomic_DNA"/>
</dbReference>
<keyword evidence="2" id="KW-1185">Reference proteome</keyword>
<organism evidence="1 2">
    <name type="scientific">Cetraspora pellucida</name>
    <dbReference type="NCBI Taxonomy" id="1433469"/>
    <lineage>
        <taxon>Eukaryota</taxon>
        <taxon>Fungi</taxon>
        <taxon>Fungi incertae sedis</taxon>
        <taxon>Mucoromycota</taxon>
        <taxon>Glomeromycotina</taxon>
        <taxon>Glomeromycetes</taxon>
        <taxon>Diversisporales</taxon>
        <taxon>Gigasporaceae</taxon>
        <taxon>Cetraspora</taxon>
    </lineage>
</organism>
<accession>A0A9N8WEE8</accession>
<proteinExistence type="predicted"/>